<evidence type="ECO:0000313" key="3">
    <source>
        <dbReference type="EMBL" id="KIQ02456.1"/>
    </source>
</evidence>
<feature type="domain" description="Bacterial Ig" evidence="1">
    <location>
        <begin position="8"/>
        <end position="89"/>
    </location>
</feature>
<proteinExistence type="predicted"/>
<evidence type="ECO:0008006" key="5">
    <source>
        <dbReference type="Google" id="ProtNLM"/>
    </source>
</evidence>
<dbReference type="InterPro" id="IPR013783">
    <property type="entry name" value="Ig-like_fold"/>
</dbReference>
<dbReference type="InterPro" id="IPR044016">
    <property type="entry name" value="Big_13"/>
</dbReference>
<protein>
    <recommendedName>
        <fullName evidence="5">Bacterial Ig-like domain-containing protein</fullName>
    </recommendedName>
</protein>
<dbReference type="EMBL" id="JXQW01000017">
    <property type="protein sequence ID" value="KIQ02456.1"/>
    <property type="molecule type" value="Genomic_DNA"/>
</dbReference>
<dbReference type="Pfam" id="PF19077">
    <property type="entry name" value="Big_13"/>
    <property type="match status" value="1"/>
</dbReference>
<reference evidence="3 4" key="1">
    <citation type="submission" date="2014-12" db="EMBL/GenBank/DDBJ databases">
        <title>16Stimator: statistical estimation of ribosomal gene copy numbers from draft genome assemblies.</title>
        <authorList>
            <person name="Perisin M.A."/>
            <person name="Vetter M."/>
            <person name="Gilbert J.A."/>
            <person name="Bergelson J."/>
        </authorList>
    </citation>
    <scope>NUCLEOTIDE SEQUENCE [LARGE SCALE GENOMIC DNA]</scope>
    <source>
        <strain evidence="3 4">MEJ086</strain>
    </source>
</reference>
<dbReference type="AlphaFoldDB" id="A0A0D0KRT0"/>
<dbReference type="Pfam" id="PF17936">
    <property type="entry name" value="Big_6"/>
    <property type="match status" value="1"/>
</dbReference>
<organism evidence="3 4">
    <name type="scientific">Pseudomonas fulva</name>
    <dbReference type="NCBI Taxonomy" id="47880"/>
    <lineage>
        <taxon>Bacteria</taxon>
        <taxon>Pseudomonadati</taxon>
        <taxon>Pseudomonadota</taxon>
        <taxon>Gammaproteobacteria</taxon>
        <taxon>Pseudomonadales</taxon>
        <taxon>Pseudomonadaceae</taxon>
        <taxon>Pseudomonas</taxon>
    </lineage>
</organism>
<accession>A0A0D0KRT0</accession>
<evidence type="ECO:0000259" key="1">
    <source>
        <dbReference type="Pfam" id="PF17936"/>
    </source>
</evidence>
<feature type="domain" description="Bacterial Ig-like" evidence="2">
    <location>
        <begin position="119"/>
        <end position="198"/>
    </location>
</feature>
<evidence type="ECO:0000259" key="2">
    <source>
        <dbReference type="Pfam" id="PF19077"/>
    </source>
</evidence>
<comment type="caution">
    <text evidence="3">The sequence shown here is derived from an EMBL/GenBank/DDBJ whole genome shotgun (WGS) entry which is preliminary data.</text>
</comment>
<dbReference type="Gene3D" id="2.60.40.10">
    <property type="entry name" value="Immunoglobulins"/>
    <property type="match status" value="2"/>
</dbReference>
<dbReference type="InterPro" id="IPR041498">
    <property type="entry name" value="Big_6"/>
</dbReference>
<evidence type="ECO:0000313" key="4">
    <source>
        <dbReference type="Proteomes" id="UP000032068"/>
    </source>
</evidence>
<name>A0A0D0KRT0_9PSED</name>
<gene>
    <name evidence="3" type="ORF">RU08_07605</name>
</gene>
<dbReference type="Proteomes" id="UP000032068">
    <property type="component" value="Unassembled WGS sequence"/>
</dbReference>
<sequence length="212" mass="21561">MTYDIVPPVAPSANVSTNSDGSLTVEGVSESGTTVSVTYPDGTIGTVAVGTDGTYSITSPADQPTGDVIATATDAAGNISPPTTVSYVDTIAPTTSSMIDSFSDDVGLIQNVALPSGSSTDDTTPTLNGALTAELVTGEQINVYRDGTLIGQATVTGTAWAFTDSTPADATYAYTARIEDASGNLGTVSNSFLLTVDTVVLDDSSDHRCVNW</sequence>